<accession>A0AAW0KPV4</accession>
<evidence type="ECO:0000259" key="2">
    <source>
        <dbReference type="PROSITE" id="PS50222"/>
    </source>
</evidence>
<dbReference type="InterPro" id="IPR002048">
    <property type="entry name" value="EF_hand_dom"/>
</dbReference>
<dbReference type="Pfam" id="PF13405">
    <property type="entry name" value="EF-hand_6"/>
    <property type="match status" value="1"/>
</dbReference>
<reference evidence="3 4" key="1">
    <citation type="journal article" date="2018" name="Sci. Data">
        <title>The draft genome sequence of cork oak.</title>
        <authorList>
            <person name="Ramos A.M."/>
            <person name="Usie A."/>
            <person name="Barbosa P."/>
            <person name="Barros P.M."/>
            <person name="Capote T."/>
            <person name="Chaves I."/>
            <person name="Simoes F."/>
            <person name="Abreu I."/>
            <person name="Carrasquinho I."/>
            <person name="Faro C."/>
            <person name="Guimaraes J.B."/>
            <person name="Mendonca D."/>
            <person name="Nobrega F."/>
            <person name="Rodrigues L."/>
            <person name="Saibo N.J.M."/>
            <person name="Varela M.C."/>
            <person name="Egas C."/>
            <person name="Matos J."/>
            <person name="Miguel C.M."/>
            <person name="Oliveira M.M."/>
            <person name="Ricardo C.P."/>
            <person name="Goncalves S."/>
        </authorList>
    </citation>
    <scope>NUCLEOTIDE SEQUENCE [LARGE SCALE GENOMIC DNA]</scope>
    <source>
        <strain evidence="4">cv. HL8</strain>
    </source>
</reference>
<keyword evidence="4" id="KW-1185">Reference proteome</keyword>
<organism evidence="3 4">
    <name type="scientific">Quercus suber</name>
    <name type="common">Cork oak</name>
    <dbReference type="NCBI Taxonomy" id="58331"/>
    <lineage>
        <taxon>Eukaryota</taxon>
        <taxon>Viridiplantae</taxon>
        <taxon>Streptophyta</taxon>
        <taxon>Embryophyta</taxon>
        <taxon>Tracheophyta</taxon>
        <taxon>Spermatophyta</taxon>
        <taxon>Magnoliopsida</taxon>
        <taxon>eudicotyledons</taxon>
        <taxon>Gunneridae</taxon>
        <taxon>Pentapetalae</taxon>
        <taxon>rosids</taxon>
        <taxon>fabids</taxon>
        <taxon>Fagales</taxon>
        <taxon>Fagaceae</taxon>
        <taxon>Quercus</taxon>
    </lineage>
</organism>
<gene>
    <name evidence="3" type="primary">POLC3</name>
    <name evidence="3" type="ORF">CFP56_015508</name>
</gene>
<feature type="domain" description="EF-hand" evidence="2">
    <location>
        <begin position="1"/>
        <end position="34"/>
    </location>
</feature>
<evidence type="ECO:0000313" key="3">
    <source>
        <dbReference type="EMBL" id="KAK7841397.1"/>
    </source>
</evidence>
<dbReference type="AlphaFoldDB" id="A0AAW0KPV4"/>
<dbReference type="InterPro" id="IPR011992">
    <property type="entry name" value="EF-hand-dom_pair"/>
</dbReference>
<protein>
    <submittedName>
        <fullName evidence="3">Polcalcin che a 3</fullName>
    </submittedName>
</protein>
<name>A0AAW0KPV4_QUESU</name>
<evidence type="ECO:0000313" key="4">
    <source>
        <dbReference type="Proteomes" id="UP000237347"/>
    </source>
</evidence>
<proteinExistence type="predicted"/>
<dbReference type="Gene3D" id="1.10.238.10">
    <property type="entry name" value="EF-hand"/>
    <property type="match status" value="1"/>
</dbReference>
<dbReference type="EMBL" id="PKMF04000242">
    <property type="protein sequence ID" value="KAK7841397.1"/>
    <property type="molecule type" value="Genomic_DNA"/>
</dbReference>
<dbReference type="SUPFAM" id="SSF47473">
    <property type="entry name" value="EF-hand"/>
    <property type="match status" value="1"/>
</dbReference>
<dbReference type="PROSITE" id="PS50222">
    <property type="entry name" value="EF_HAND_2"/>
    <property type="match status" value="1"/>
</dbReference>
<dbReference type="PROSITE" id="PS00018">
    <property type="entry name" value="EF_HAND_1"/>
    <property type="match status" value="1"/>
</dbReference>
<evidence type="ECO:0000256" key="1">
    <source>
        <dbReference type="ARBA" id="ARBA00022837"/>
    </source>
</evidence>
<comment type="caution">
    <text evidence="3">The sequence shown here is derived from an EMBL/GenBank/DDBJ whole genome shotgun (WGS) entry which is preliminary data.</text>
</comment>
<dbReference type="GO" id="GO:0005509">
    <property type="term" value="F:calcium ion binding"/>
    <property type="evidence" value="ECO:0007669"/>
    <property type="project" value="InterPro"/>
</dbReference>
<dbReference type="InterPro" id="IPR018247">
    <property type="entry name" value="EF_Hand_1_Ca_BS"/>
</dbReference>
<dbReference type="SMART" id="SM00054">
    <property type="entry name" value="EFh"/>
    <property type="match status" value="1"/>
</dbReference>
<keyword evidence="1" id="KW-0106">Calcium</keyword>
<dbReference type="Proteomes" id="UP000237347">
    <property type="component" value="Unassembled WGS sequence"/>
</dbReference>
<sequence length="71" mass="8203">MAEVKKKFKKFDKNGDGKISRNELKDVLHVLGSRTTSNENDDGFISLDKFVEFHMGELTSSESYEIYELQK</sequence>